<dbReference type="InterPro" id="IPR002068">
    <property type="entry name" value="A-crystallin/Hsp20_dom"/>
</dbReference>
<evidence type="ECO:0000256" key="2">
    <source>
        <dbReference type="PROSITE-ProRule" id="PRU00285"/>
    </source>
</evidence>
<dbReference type="AlphaFoldDB" id="K4NS35"/>
<evidence type="ECO:0000256" key="3">
    <source>
        <dbReference type="RuleBase" id="RU003616"/>
    </source>
</evidence>
<keyword evidence="1" id="KW-0346">Stress response</keyword>
<dbReference type="EMBL" id="JX482110">
    <property type="protein sequence ID" value="AFV46378.1"/>
    <property type="molecule type" value="mRNA"/>
</dbReference>
<gene>
    <name evidence="5" type="primary">HSP6</name>
</gene>
<name>K4NS35_9CARY</name>
<comment type="similarity">
    <text evidence="2 3">Belongs to the small heat shock protein (HSP20) family.</text>
</comment>
<dbReference type="Pfam" id="PF00011">
    <property type="entry name" value="HSP20"/>
    <property type="match status" value="1"/>
</dbReference>
<sequence length="174" mass="19331">MSLLSSLKLFPEEFRRVLFSEDANSPMDWKETPNAHIYKFDLPGLSRDDVTIELHEGRVLKLFGASHGDDQETDAVKGGKWHLRERLIHSTDSVGFARQFRLPENVRADEIKASMADGVLVVTVPKDREEEPKKKGEIGNGGRRRTVEIEGGGCEGGGTHGRNKGLGRFVCCKA</sequence>
<evidence type="ECO:0000313" key="5">
    <source>
        <dbReference type="EMBL" id="AFV46378.1"/>
    </source>
</evidence>
<reference evidence="5" key="1">
    <citation type="submission" date="2012-08" db="EMBL/GenBank/DDBJ databases">
        <authorList>
            <person name="Yang G.Y."/>
            <person name="Gao C.G."/>
        </authorList>
    </citation>
    <scope>NUCLEOTIDE SEQUENCE</scope>
</reference>
<protein>
    <submittedName>
        <fullName evidence="5">ACD-ScHsp26-like protein</fullName>
    </submittedName>
</protein>
<evidence type="ECO:0000259" key="4">
    <source>
        <dbReference type="PROSITE" id="PS01031"/>
    </source>
</evidence>
<dbReference type="PROSITE" id="PS01031">
    <property type="entry name" value="SHSP"/>
    <property type="match status" value="1"/>
</dbReference>
<dbReference type="PANTHER" id="PTHR11527">
    <property type="entry name" value="HEAT-SHOCK PROTEIN 20 FAMILY MEMBER"/>
    <property type="match status" value="1"/>
</dbReference>
<evidence type="ECO:0000256" key="1">
    <source>
        <dbReference type="ARBA" id="ARBA00023016"/>
    </source>
</evidence>
<dbReference type="SUPFAM" id="SSF49764">
    <property type="entry name" value="HSP20-like chaperones"/>
    <property type="match status" value="1"/>
</dbReference>
<organism evidence="5">
    <name type="scientific">Tamarix hispida</name>
    <dbReference type="NCBI Taxonomy" id="189793"/>
    <lineage>
        <taxon>Eukaryota</taxon>
        <taxon>Viridiplantae</taxon>
        <taxon>Streptophyta</taxon>
        <taxon>Embryophyta</taxon>
        <taxon>Tracheophyta</taxon>
        <taxon>Spermatophyta</taxon>
        <taxon>Magnoliopsida</taxon>
        <taxon>eudicotyledons</taxon>
        <taxon>Gunneridae</taxon>
        <taxon>Pentapetalae</taxon>
        <taxon>Caryophyllales</taxon>
        <taxon>Tamaricaceae</taxon>
        <taxon>Tamarix</taxon>
    </lineage>
</organism>
<reference evidence="5" key="2">
    <citation type="journal article" date="2014" name="Mol. Biol. Rep.">
        <title>Expression analysis of nine small heat shock protein genes from Tamarix hispida in response to different abiotic stresses and abscisic acid treatment.</title>
        <authorList>
            <person name="Yang G."/>
            <person name="Wang Y."/>
            <person name="Zhang K."/>
            <person name="Gao C."/>
        </authorList>
    </citation>
    <scope>NUCLEOTIDE SEQUENCE</scope>
</reference>
<dbReference type="InterPro" id="IPR008978">
    <property type="entry name" value="HSP20-like_chaperone"/>
</dbReference>
<proteinExistence type="evidence at transcript level"/>
<dbReference type="Gene3D" id="2.60.40.790">
    <property type="match status" value="1"/>
</dbReference>
<feature type="domain" description="SHSP" evidence="4">
    <location>
        <begin position="18"/>
        <end position="141"/>
    </location>
</feature>
<dbReference type="InterPro" id="IPR031107">
    <property type="entry name" value="Small_HSP"/>
</dbReference>
<accession>K4NS35</accession>